<dbReference type="Proteomes" id="UP000694865">
    <property type="component" value="Unplaced"/>
</dbReference>
<gene>
    <name evidence="4" type="primary">LOC100367756</name>
</gene>
<organism evidence="3 4">
    <name type="scientific">Saccoglossus kowalevskii</name>
    <name type="common">Acorn worm</name>
    <dbReference type="NCBI Taxonomy" id="10224"/>
    <lineage>
        <taxon>Eukaryota</taxon>
        <taxon>Metazoa</taxon>
        <taxon>Hemichordata</taxon>
        <taxon>Enteropneusta</taxon>
        <taxon>Harrimaniidae</taxon>
        <taxon>Saccoglossus</taxon>
    </lineage>
</organism>
<evidence type="ECO:0000313" key="4">
    <source>
        <dbReference type="RefSeq" id="XP_002731137.2"/>
    </source>
</evidence>
<dbReference type="PANTHER" id="PTHR43539">
    <property type="entry name" value="FLAVIN-BINDING MONOOXYGENASE-LIKE PROTEIN (AFU_ORTHOLOGUE AFUA_4G09220)"/>
    <property type="match status" value="1"/>
</dbReference>
<keyword evidence="2" id="KW-0732">Signal</keyword>
<dbReference type="PRINTS" id="PR00368">
    <property type="entry name" value="FADPNR"/>
</dbReference>
<proteinExistence type="predicted"/>
<reference evidence="4" key="1">
    <citation type="submission" date="2025-08" db="UniProtKB">
        <authorList>
            <consortium name="RefSeq"/>
        </authorList>
    </citation>
    <scope>IDENTIFICATION</scope>
    <source>
        <tissue evidence="4">Testes</tissue>
    </source>
</reference>
<accession>A0ABM0GJD1</accession>
<protein>
    <submittedName>
        <fullName evidence="4">FAD-dependent oxidoreductase domain-containing protein 2-like</fullName>
    </submittedName>
</protein>
<evidence type="ECO:0000313" key="3">
    <source>
        <dbReference type="Proteomes" id="UP000694865"/>
    </source>
</evidence>
<sequence>MPVSLYTVVIATWTLITCSVSVTHASGFHQYCLIGAGPAGLQMGYFLEKANRDYVIFEKTNMPGSFFEQYPRHRTLISINKINTGSTNKEFNFRHDWNSLIGDGDLYFKDFSRDFFPNADAILEYFQAYKTKYNIHIQYNTTIVNVGRDNTAAGLFSLRDQKGTVHTCKTVIVSTGIATPNVPDYEGIEHTIGYEDMPMNMSLYDGKTVLILGKGNSAFETGTAISYIANFVQLVSSRLEKDAWSSHYVGDVR</sequence>
<evidence type="ECO:0000256" key="1">
    <source>
        <dbReference type="ARBA" id="ARBA00023002"/>
    </source>
</evidence>
<dbReference type="SUPFAM" id="SSF51905">
    <property type="entry name" value="FAD/NAD(P)-binding domain"/>
    <property type="match status" value="1"/>
</dbReference>
<dbReference type="InterPro" id="IPR036188">
    <property type="entry name" value="FAD/NAD-bd_sf"/>
</dbReference>
<name>A0ABM0GJD1_SACKO</name>
<dbReference type="PANTHER" id="PTHR43539:SF23">
    <property type="entry name" value="FAD-DEPENDENT OXIDOREDUCTASE DOMAIN-CONTAINING PROTEIN 2"/>
    <property type="match status" value="1"/>
</dbReference>
<keyword evidence="1" id="KW-0560">Oxidoreductase</keyword>
<dbReference type="Pfam" id="PF13738">
    <property type="entry name" value="Pyr_redox_3"/>
    <property type="match status" value="1"/>
</dbReference>
<keyword evidence="3" id="KW-1185">Reference proteome</keyword>
<feature type="signal peptide" evidence="2">
    <location>
        <begin position="1"/>
        <end position="25"/>
    </location>
</feature>
<evidence type="ECO:0000256" key="2">
    <source>
        <dbReference type="SAM" id="SignalP"/>
    </source>
</evidence>
<dbReference type="GeneID" id="100367756"/>
<dbReference type="RefSeq" id="XP_002731137.2">
    <property type="nucleotide sequence ID" value="XM_002731091.2"/>
</dbReference>
<dbReference type="Gene3D" id="3.50.50.60">
    <property type="entry name" value="FAD/NAD(P)-binding domain"/>
    <property type="match status" value="1"/>
</dbReference>
<feature type="chain" id="PRO_5047236944" evidence="2">
    <location>
        <begin position="26"/>
        <end position="253"/>
    </location>
</feature>
<dbReference type="InterPro" id="IPR050982">
    <property type="entry name" value="Auxin_biosynth/cation_transpt"/>
</dbReference>